<evidence type="ECO:0000256" key="9">
    <source>
        <dbReference type="RuleBase" id="RU365093"/>
    </source>
</evidence>
<dbReference type="InterPro" id="IPR058781">
    <property type="entry name" value="HH_AprE-like"/>
</dbReference>
<evidence type="ECO:0000256" key="6">
    <source>
        <dbReference type="ARBA" id="ARBA00022692"/>
    </source>
</evidence>
<dbReference type="PANTHER" id="PTHR30386:SF27">
    <property type="entry name" value="MEMBRANE FUSION PROTEIN (MFP) FAMILY PROTEIN"/>
    <property type="match status" value="1"/>
</dbReference>
<dbReference type="Proteomes" id="UP000005667">
    <property type="component" value="Plasmid AZO_p4"/>
</dbReference>
<feature type="compositionally biased region" description="Pro residues" evidence="10">
    <location>
        <begin position="24"/>
        <end position="39"/>
    </location>
</feature>
<evidence type="ECO:0000256" key="5">
    <source>
        <dbReference type="ARBA" id="ARBA00022519"/>
    </source>
</evidence>
<evidence type="ECO:0000256" key="8">
    <source>
        <dbReference type="ARBA" id="ARBA00023136"/>
    </source>
</evidence>
<keyword evidence="4 9" id="KW-1003">Cell membrane</keyword>
<keyword evidence="8 9" id="KW-0472">Membrane</keyword>
<keyword evidence="3 9" id="KW-0813">Transport</keyword>
<dbReference type="KEGG" id="ali:AZOLI_p40605"/>
<dbReference type="RefSeq" id="WP_014189810.1">
    <property type="nucleotide sequence ID" value="NC_016587.1"/>
</dbReference>
<keyword evidence="6 9" id="KW-0812">Transmembrane</keyword>
<feature type="transmembrane region" description="Helical" evidence="9">
    <location>
        <begin position="65"/>
        <end position="86"/>
    </location>
</feature>
<feature type="compositionally biased region" description="Low complexity" evidence="10">
    <location>
        <begin position="10"/>
        <end position="23"/>
    </location>
</feature>
<dbReference type="GO" id="GO:0009306">
    <property type="term" value="P:protein secretion"/>
    <property type="evidence" value="ECO:0007669"/>
    <property type="project" value="InterPro"/>
</dbReference>
<evidence type="ECO:0000313" key="14">
    <source>
        <dbReference type="Proteomes" id="UP000005667"/>
    </source>
</evidence>
<evidence type="ECO:0000256" key="1">
    <source>
        <dbReference type="ARBA" id="ARBA00004377"/>
    </source>
</evidence>
<dbReference type="PRINTS" id="PR01490">
    <property type="entry name" value="RTXTOXIND"/>
</dbReference>
<dbReference type="InterPro" id="IPR050739">
    <property type="entry name" value="MFP"/>
</dbReference>
<evidence type="ECO:0000256" key="4">
    <source>
        <dbReference type="ARBA" id="ARBA00022475"/>
    </source>
</evidence>
<name>G7ZGF8_AZOL4</name>
<dbReference type="PROSITE" id="PS00543">
    <property type="entry name" value="HLYD_FAMILY"/>
    <property type="match status" value="1"/>
</dbReference>
<evidence type="ECO:0000256" key="2">
    <source>
        <dbReference type="ARBA" id="ARBA00009477"/>
    </source>
</evidence>
<dbReference type="AlphaFoldDB" id="G7ZGF8"/>
<organism evidence="13 14">
    <name type="scientific">Azospirillum lipoferum (strain 4B)</name>
    <dbReference type="NCBI Taxonomy" id="862719"/>
    <lineage>
        <taxon>Bacteria</taxon>
        <taxon>Pseudomonadati</taxon>
        <taxon>Pseudomonadota</taxon>
        <taxon>Alphaproteobacteria</taxon>
        <taxon>Rhodospirillales</taxon>
        <taxon>Azospirillaceae</taxon>
        <taxon>Azospirillum</taxon>
    </lineage>
</organism>
<keyword evidence="13" id="KW-0614">Plasmid</keyword>
<dbReference type="GO" id="GO:0005886">
    <property type="term" value="C:plasma membrane"/>
    <property type="evidence" value="ECO:0007669"/>
    <property type="project" value="UniProtKB-SubCell"/>
</dbReference>
<dbReference type="Gene3D" id="2.40.50.100">
    <property type="match status" value="1"/>
</dbReference>
<reference evidence="14" key="1">
    <citation type="journal article" date="2011" name="PLoS Genet.">
        <title>Azospirillum genomes reveal transition of bacteria from aquatic to terrestrial environments.</title>
        <authorList>
            <person name="Wisniewski-Dye F."/>
            <person name="Borziak K."/>
            <person name="Khalsa-Moyers G."/>
            <person name="Alexandre G."/>
            <person name="Sukharnikov L.O."/>
            <person name="Wuichet K."/>
            <person name="Hurst G.B."/>
            <person name="McDonald W.H."/>
            <person name="Robertson J.S."/>
            <person name="Barbe V."/>
            <person name="Calteau A."/>
            <person name="Rouy Z."/>
            <person name="Mangenot S."/>
            <person name="Prigent-Combaret C."/>
            <person name="Normand P."/>
            <person name="Boyer M."/>
            <person name="Siguier P."/>
            <person name="Dessaux Y."/>
            <person name="Elmerich C."/>
            <person name="Condemine G."/>
            <person name="Krishnen G."/>
            <person name="Kennedy I."/>
            <person name="Paterson A.H."/>
            <person name="Gonzalez V."/>
            <person name="Mavingui P."/>
            <person name="Zhulin I.B."/>
        </authorList>
    </citation>
    <scope>NUCLEOTIDE SEQUENCE [LARGE SCALE GENOMIC DNA]</scope>
    <source>
        <strain evidence="14">4B</strain>
    </source>
</reference>
<evidence type="ECO:0000256" key="10">
    <source>
        <dbReference type="SAM" id="MobiDB-lite"/>
    </source>
</evidence>
<dbReference type="OrthoDB" id="9810980at2"/>
<keyword evidence="7 9" id="KW-1133">Transmembrane helix</keyword>
<feature type="domain" description="AprE-like beta-barrel" evidence="12">
    <location>
        <begin position="365"/>
        <end position="472"/>
    </location>
</feature>
<feature type="domain" description="AprE-like long alpha-helical hairpin" evidence="11">
    <location>
        <begin position="142"/>
        <end position="321"/>
    </location>
</feature>
<dbReference type="InterPro" id="IPR006144">
    <property type="entry name" value="Secretion_HlyD_CS"/>
</dbReference>
<dbReference type="HOGENOM" id="CLU_023976_0_1_5"/>
<proteinExistence type="inferred from homology"/>
<dbReference type="Gene3D" id="2.40.30.170">
    <property type="match status" value="1"/>
</dbReference>
<evidence type="ECO:0000313" key="13">
    <source>
        <dbReference type="EMBL" id="CBS90967.1"/>
    </source>
</evidence>
<dbReference type="Pfam" id="PF26002">
    <property type="entry name" value="Beta-barrel_AprE"/>
    <property type="match status" value="1"/>
</dbReference>
<dbReference type="InterPro" id="IPR058982">
    <property type="entry name" value="Beta-barrel_AprE"/>
</dbReference>
<comment type="subcellular location">
    <subcellularLocation>
        <location evidence="1 9">Cell inner membrane</location>
        <topology evidence="1 9">Single-pass membrane protein</topology>
    </subcellularLocation>
</comment>
<evidence type="ECO:0000256" key="3">
    <source>
        <dbReference type="ARBA" id="ARBA00022448"/>
    </source>
</evidence>
<geneLocation type="plasmid" evidence="13 14">
    <name>AZO_p4</name>
</geneLocation>
<protein>
    <recommendedName>
        <fullName evidence="9">Membrane fusion protein (MFP) family protein</fullName>
    </recommendedName>
</protein>
<keyword evidence="5 9" id="KW-0997">Cell inner membrane</keyword>
<evidence type="ECO:0000259" key="11">
    <source>
        <dbReference type="Pfam" id="PF25994"/>
    </source>
</evidence>
<dbReference type="SUPFAM" id="SSF111369">
    <property type="entry name" value="HlyD-like secretion proteins"/>
    <property type="match status" value="1"/>
</dbReference>
<dbReference type="EMBL" id="FQ311872">
    <property type="protein sequence ID" value="CBS90967.1"/>
    <property type="molecule type" value="Genomic_DNA"/>
</dbReference>
<feature type="region of interest" description="Disordered" evidence="10">
    <location>
        <begin position="1"/>
        <end position="43"/>
    </location>
</feature>
<evidence type="ECO:0000256" key="7">
    <source>
        <dbReference type="ARBA" id="ARBA00022989"/>
    </source>
</evidence>
<dbReference type="PANTHER" id="PTHR30386">
    <property type="entry name" value="MEMBRANE FUSION SUBUNIT OF EMRAB-TOLC MULTIDRUG EFFLUX PUMP"/>
    <property type="match status" value="1"/>
</dbReference>
<accession>G7ZGF8</accession>
<gene>
    <name evidence="13" type="ordered locus">AZOLI_p40605</name>
</gene>
<comment type="similarity">
    <text evidence="2 9">Belongs to the membrane fusion protein (MFP) (TC 8.A.1) family.</text>
</comment>
<evidence type="ECO:0000259" key="12">
    <source>
        <dbReference type="Pfam" id="PF26002"/>
    </source>
</evidence>
<dbReference type="NCBIfam" id="TIGR01843">
    <property type="entry name" value="type_I_hlyD"/>
    <property type="match status" value="1"/>
</dbReference>
<dbReference type="Pfam" id="PF25994">
    <property type="entry name" value="HH_AprE"/>
    <property type="match status" value="1"/>
</dbReference>
<dbReference type="InterPro" id="IPR010129">
    <property type="entry name" value="T1SS_HlyD"/>
</dbReference>
<keyword evidence="14" id="KW-1185">Reference proteome</keyword>
<sequence length="495" mass="52789">MASLETATEPVAATQDAPAATAAAPPPNPPPPNPPLPPRVRPRRGHELEFLPAALEAMDTPPSPFARAVSLLIVAFAVVAVTWAWIGHIDITAVTRGRIIPSDRNKLVQTLEPGIVRAIRVTEGQQVEQGAVLLELDPTDSAADAGRAEWELAVAETEAARLRAALAGRRGFDPPPAADAALVALQRSILANQLTARDAALDAIGSQERQRRAEIAALAAEKARLAATLPLIREQVQAKRNLSQRGYSPRFDLLELEKELAEVEYGAVAAKNREAEAEAALKGLGDERRRVIAEFDGRAMTDLADAENRAAALRQELTKAARRRERQLLTAPVGGVIQQLSVHTVGGVVTAAEPLMVIVPANRTLVVEVQVENKDIGFLHPGMPAEIKVDAFPFTRYGLLPGTVAAVSHDVILPPDGAAARTGAAEPVAAADRDGPKFSARIALDRTVIRGETGEDIALAPGMAVTAEVKTGRRRILDYLLSPVLAHVHDAMRER</sequence>